<dbReference type="SUPFAM" id="SSF57184">
    <property type="entry name" value="Growth factor receptor domain"/>
    <property type="match status" value="1"/>
</dbReference>
<gene>
    <name evidence="11" type="primary">LOC110975202</name>
</gene>
<feature type="domain" description="Antistasin-like" evidence="8">
    <location>
        <begin position="544"/>
        <end position="571"/>
    </location>
</feature>
<dbReference type="SUPFAM" id="SSF57603">
    <property type="entry name" value="FnI-like domain"/>
    <property type="match status" value="6"/>
</dbReference>
<dbReference type="PROSITE" id="PS51323">
    <property type="entry name" value="IGFBP_N_2"/>
    <property type="match status" value="1"/>
</dbReference>
<feature type="domain" description="VWFC" evidence="7">
    <location>
        <begin position="718"/>
        <end position="776"/>
    </location>
</feature>
<keyword evidence="5" id="KW-1133">Transmembrane helix</keyword>
<dbReference type="Proteomes" id="UP000694845">
    <property type="component" value="Unplaced"/>
</dbReference>
<dbReference type="Pfam" id="PF00093">
    <property type="entry name" value="VWC"/>
    <property type="match status" value="3"/>
</dbReference>
<feature type="domain" description="VWFC" evidence="7">
    <location>
        <begin position="646"/>
        <end position="703"/>
    </location>
</feature>
<dbReference type="InterPro" id="IPR052624">
    <property type="entry name" value="CRIM1"/>
</dbReference>
<keyword evidence="1 6" id="KW-0732">Signal</keyword>
<evidence type="ECO:0000259" key="7">
    <source>
        <dbReference type="PROSITE" id="PS50184"/>
    </source>
</evidence>
<dbReference type="KEGG" id="aplc:110975202"/>
<dbReference type="SMART" id="SM00121">
    <property type="entry name" value="IB"/>
    <property type="match status" value="1"/>
</dbReference>
<dbReference type="PROSITE" id="PS50184">
    <property type="entry name" value="VWFC_2"/>
    <property type="match status" value="5"/>
</dbReference>
<evidence type="ECO:0000313" key="10">
    <source>
        <dbReference type="Proteomes" id="UP000694845"/>
    </source>
</evidence>
<dbReference type="PANTHER" id="PTHR46439">
    <property type="entry name" value="CYSTEINE-RICH MOTOR NEURON 1 PROTEIN"/>
    <property type="match status" value="1"/>
</dbReference>
<dbReference type="GeneID" id="110975202"/>
<dbReference type="Gene3D" id="6.20.200.20">
    <property type="match status" value="5"/>
</dbReference>
<feature type="region of interest" description="Disordered" evidence="4">
    <location>
        <begin position="949"/>
        <end position="975"/>
    </location>
</feature>
<feature type="signal peptide" evidence="6">
    <location>
        <begin position="1"/>
        <end position="38"/>
    </location>
</feature>
<evidence type="ECO:0000256" key="5">
    <source>
        <dbReference type="SAM" id="Phobius"/>
    </source>
</evidence>
<dbReference type="CTD" id="51232"/>
<evidence type="ECO:0000259" key="8">
    <source>
        <dbReference type="PROSITE" id="PS51252"/>
    </source>
</evidence>
<dbReference type="PANTHER" id="PTHR46439:SF1">
    <property type="entry name" value="CYSTEINE-RICH MOTOR NEURON 1 PROTEIN"/>
    <property type="match status" value="1"/>
</dbReference>
<dbReference type="GO" id="GO:0005886">
    <property type="term" value="C:plasma membrane"/>
    <property type="evidence" value="ECO:0007669"/>
    <property type="project" value="TreeGrafter"/>
</dbReference>
<dbReference type="SUPFAM" id="SSF57262">
    <property type="entry name" value="Leech antihemostatic proteins"/>
    <property type="match status" value="4"/>
</dbReference>
<feature type="compositionally biased region" description="Basic and acidic residues" evidence="4">
    <location>
        <begin position="1045"/>
        <end position="1057"/>
    </location>
</feature>
<dbReference type="PROSITE" id="PS01208">
    <property type="entry name" value="VWFC_1"/>
    <property type="match status" value="3"/>
</dbReference>
<reference evidence="11" key="1">
    <citation type="submission" date="2025-08" db="UniProtKB">
        <authorList>
            <consortium name="RefSeq"/>
        </authorList>
    </citation>
    <scope>IDENTIFICATION</scope>
</reference>
<dbReference type="InterPro" id="IPR011061">
    <property type="entry name" value="Hirudin/antistatin"/>
</dbReference>
<feature type="chain" id="PRO_5034190732" evidence="6">
    <location>
        <begin position="39"/>
        <end position="1095"/>
    </location>
</feature>
<dbReference type="PROSITE" id="PS51252">
    <property type="entry name" value="ANTISTASIN"/>
    <property type="match status" value="5"/>
</dbReference>
<name>A0A8B7XT89_ACAPL</name>
<evidence type="ECO:0000256" key="3">
    <source>
        <dbReference type="ARBA" id="ARBA00023157"/>
    </source>
</evidence>
<feature type="domain" description="VWFC" evidence="7">
    <location>
        <begin position="857"/>
        <end position="914"/>
    </location>
</feature>
<dbReference type="AlphaFoldDB" id="A0A8B7XT89"/>
<dbReference type="SMART" id="SM00215">
    <property type="entry name" value="VWC_out"/>
    <property type="match status" value="4"/>
</dbReference>
<evidence type="ECO:0000256" key="4">
    <source>
        <dbReference type="SAM" id="MobiDB-lite"/>
    </source>
</evidence>
<evidence type="ECO:0000259" key="9">
    <source>
        <dbReference type="PROSITE" id="PS51323"/>
    </source>
</evidence>
<evidence type="ECO:0000256" key="1">
    <source>
        <dbReference type="ARBA" id="ARBA00022729"/>
    </source>
</evidence>
<evidence type="ECO:0000313" key="11">
    <source>
        <dbReference type="RefSeq" id="XP_022083146.1"/>
    </source>
</evidence>
<dbReference type="Gene3D" id="2.10.22.10">
    <property type="entry name" value="Antistasin, domain 1"/>
    <property type="match status" value="4"/>
</dbReference>
<dbReference type="InterPro" id="IPR000867">
    <property type="entry name" value="IGFBP-like"/>
</dbReference>
<dbReference type="OMA" id="FNNVEYH"/>
<keyword evidence="5" id="KW-0472">Membrane</keyword>
<dbReference type="RefSeq" id="XP_022083146.1">
    <property type="nucleotide sequence ID" value="XM_022227454.1"/>
</dbReference>
<keyword evidence="2" id="KW-0677">Repeat</keyword>
<dbReference type="GO" id="GO:0005576">
    <property type="term" value="C:extracellular region"/>
    <property type="evidence" value="ECO:0007669"/>
    <property type="project" value="InterPro"/>
</dbReference>
<feature type="region of interest" description="Disordered" evidence="4">
    <location>
        <begin position="1037"/>
        <end position="1057"/>
    </location>
</feature>
<dbReference type="Gene3D" id="2.10.70.10">
    <property type="entry name" value="Complement Module, domain 1"/>
    <property type="match status" value="1"/>
</dbReference>
<dbReference type="Pfam" id="PF23334">
    <property type="entry name" value="VWC2L_2nd"/>
    <property type="match status" value="2"/>
</dbReference>
<dbReference type="Pfam" id="PF00219">
    <property type="entry name" value="IGFBP"/>
    <property type="match status" value="1"/>
</dbReference>
<evidence type="ECO:0000256" key="6">
    <source>
        <dbReference type="SAM" id="SignalP"/>
    </source>
</evidence>
<organism evidence="10 11">
    <name type="scientific">Acanthaster planci</name>
    <name type="common">Crown-of-thorns starfish</name>
    <dbReference type="NCBI Taxonomy" id="133434"/>
    <lineage>
        <taxon>Eukaryota</taxon>
        <taxon>Metazoa</taxon>
        <taxon>Echinodermata</taxon>
        <taxon>Eleutherozoa</taxon>
        <taxon>Asterozoa</taxon>
        <taxon>Asteroidea</taxon>
        <taxon>Valvatacea</taxon>
        <taxon>Valvatida</taxon>
        <taxon>Acanthasteridae</taxon>
        <taxon>Acanthaster</taxon>
    </lineage>
</organism>
<feature type="transmembrane region" description="Helical" evidence="5">
    <location>
        <begin position="980"/>
        <end position="1004"/>
    </location>
</feature>
<keyword evidence="10" id="KW-1185">Reference proteome</keyword>
<feature type="domain" description="IGFBP N-terminal" evidence="9">
    <location>
        <begin position="37"/>
        <end position="115"/>
    </location>
</feature>
<feature type="domain" description="Antistasin-like" evidence="8">
    <location>
        <begin position="471"/>
        <end position="496"/>
    </location>
</feature>
<sequence length="1095" mass="117633">MFGMTDPRTIFLRRGLLKLDVAMSLVVFVLCLVASASALSCGGPCDPSECPQVDCRGGKVYGPCACCMVCAKQLGESCGGQYDLAGQCDQGLICSVSLEFGEAVPEQAIGICQEMKPDLRISEYVGSGSGPQLLGVPQDCEKLHSGCNIHHGLCECNSDVLGCQNPFQFESPEDCAEALQSGHTEGDKITDCASARCKIVFDITCPADSLKMEPHPPPGECCPQPATCRCDFASCPDMLCGEEYNKVMVRVATGQPGSCCHQYECKPKDVQTMPECAGIVCAEVSASPMVCPPGTTLVPGGFTPDGCCGTPSRCECEPESCEVPTCWPAFSPKRVATATLELGHCCDTYDCVAVEIMENCIHEDMLFLEGATWTVGNCKTCICQNGTAYCEITQACYAEESLLVCYTETGLRTPGEHWAQDDCTSCQCHSGEVRCQVASCITNCLNARKVPGICCPVCDEPTFVTIVPVECPKMSCALQCHHGYKHDSSGCMTCECVMGTPGVLTTVTPPTIVCPALDCSLVCPLGLQMDKDGCRRCECNTETCPDLIATCPKLCPLGYRTDERGCRLCKCLRKPACPEAEPCDKTCLYGHQTGRNGCPRCKCLNCPMLVDCTKQCTHGLERDDRGCEICKCKSNPLPTLRPVTLGSCLTLDGRIHDDSEIWHDGCRECFCHNGKEMCSLIACPVPECSQPTIRLGDCCPTCPDLPDSGTLEPVVSHSVCQSLRGEYYIEGETWNADSCTVCVCHDSRVLCSTMACPPLPCNQPVVGEGGCCPVCPDNTLNGSATPDDIRPPSSCQMVSGVFFESGASWKEDDCTSCTCRDGEVTCYSQVCTPVDCRVPVLKKGQCCPVCIGPTPVSHCEFDGVMYVDGETWNLDLCIHCMCKEGKTGCVVPDCPDTSCSNSVIMPGECCPRCPNNTPRNTDEPVVDLNNEVAPVNDIDTQLTPVMPNHVPNMNAIDSSSKTTLENNESSSSSTSKPFPVLPVIFSTLAVLLAICIVLIMLLYVTRWRHRLLYQVTKKGAPPPKVIPSSPPVVTAVKTSNADVKNSNRDSVRDSGRDSIRDSAIFKDNMAAKSNLEAGIDVKRLSDYAGGRPVPV</sequence>
<feature type="domain" description="VWFC" evidence="7">
    <location>
        <begin position="403"/>
        <end position="459"/>
    </location>
</feature>
<dbReference type="Gene3D" id="4.10.40.20">
    <property type="match status" value="1"/>
</dbReference>
<accession>A0A8B7XT89</accession>
<dbReference type="GO" id="GO:0004867">
    <property type="term" value="F:serine-type endopeptidase inhibitor activity"/>
    <property type="evidence" value="ECO:0007669"/>
    <property type="project" value="InterPro"/>
</dbReference>
<keyword evidence="5" id="KW-0812">Transmembrane</keyword>
<feature type="domain" description="Antistasin-like" evidence="8">
    <location>
        <begin position="606"/>
        <end position="632"/>
    </location>
</feature>
<dbReference type="OrthoDB" id="5976811at2759"/>
<dbReference type="InterPro" id="IPR004094">
    <property type="entry name" value="Antistasin-like"/>
</dbReference>
<feature type="domain" description="VWFC" evidence="7">
    <location>
        <begin position="793"/>
        <end position="851"/>
    </location>
</feature>
<keyword evidence="3" id="KW-1015">Disulfide bond</keyword>
<protein>
    <submittedName>
        <fullName evidence="11">Cysteine-rich motor neuron 1 protein-like isoform X1</fullName>
    </submittedName>
</protein>
<proteinExistence type="predicted"/>
<dbReference type="Pfam" id="PF02822">
    <property type="entry name" value="Antistasin"/>
    <property type="match status" value="5"/>
</dbReference>
<dbReference type="SMART" id="SM00214">
    <property type="entry name" value="VWC"/>
    <property type="match status" value="5"/>
</dbReference>
<evidence type="ECO:0000256" key="2">
    <source>
        <dbReference type="ARBA" id="ARBA00022737"/>
    </source>
</evidence>
<feature type="compositionally biased region" description="Low complexity" evidence="4">
    <location>
        <begin position="958"/>
        <end position="975"/>
    </location>
</feature>
<feature type="domain" description="Antistasin-like" evidence="8">
    <location>
        <begin position="577"/>
        <end position="603"/>
    </location>
</feature>
<dbReference type="InterPro" id="IPR001007">
    <property type="entry name" value="VWF_dom"/>
</dbReference>
<dbReference type="InterPro" id="IPR009030">
    <property type="entry name" value="Growth_fac_rcpt_cys_sf"/>
</dbReference>
<feature type="domain" description="Antistasin-like" evidence="8">
    <location>
        <begin position="514"/>
        <end position="539"/>
    </location>
</feature>